<keyword evidence="2" id="KW-1185">Reference proteome</keyword>
<reference evidence="2" key="1">
    <citation type="submission" date="2010-08" db="EMBL/GenBank/DDBJ databases">
        <authorList>
            <consortium name="Caenorhabditis japonica Sequencing Consortium"/>
            <person name="Wilson R.K."/>
        </authorList>
    </citation>
    <scope>NUCLEOTIDE SEQUENCE [LARGE SCALE GENOMIC DNA]</scope>
    <source>
        <strain evidence="2">DF5081</strain>
    </source>
</reference>
<proteinExistence type="predicted"/>
<reference evidence="1" key="2">
    <citation type="submission" date="2022-06" db="UniProtKB">
        <authorList>
            <consortium name="EnsemblMetazoa"/>
        </authorList>
    </citation>
    <scope>IDENTIFICATION</scope>
    <source>
        <strain evidence="1">DF5081</strain>
    </source>
</reference>
<dbReference type="GO" id="GO:0003676">
    <property type="term" value="F:nucleic acid binding"/>
    <property type="evidence" value="ECO:0007669"/>
    <property type="project" value="InterPro"/>
</dbReference>
<organism evidence="1 2">
    <name type="scientific">Caenorhabditis japonica</name>
    <dbReference type="NCBI Taxonomy" id="281687"/>
    <lineage>
        <taxon>Eukaryota</taxon>
        <taxon>Metazoa</taxon>
        <taxon>Ecdysozoa</taxon>
        <taxon>Nematoda</taxon>
        <taxon>Chromadorea</taxon>
        <taxon>Rhabditida</taxon>
        <taxon>Rhabditina</taxon>
        <taxon>Rhabditomorpha</taxon>
        <taxon>Rhabditoidea</taxon>
        <taxon>Rhabditidae</taxon>
        <taxon>Peloderinae</taxon>
        <taxon>Caenorhabditis</taxon>
    </lineage>
</organism>
<dbReference type="Proteomes" id="UP000005237">
    <property type="component" value="Unassembled WGS sequence"/>
</dbReference>
<sequence>MNGFSTKKIKVLAWPANSPDLNLIENVWGLFARAVYGHGKMFQTVAELKDAVWDKIQPSHLESLTNSGNNRLFQVMLKFGGPSSY</sequence>
<dbReference type="InterPro" id="IPR036397">
    <property type="entry name" value="RNaseH_sf"/>
</dbReference>
<name>A0A8R1IK75_CAEJA</name>
<evidence type="ECO:0000313" key="2">
    <source>
        <dbReference type="Proteomes" id="UP000005237"/>
    </source>
</evidence>
<evidence type="ECO:0000313" key="1">
    <source>
        <dbReference type="EnsemblMetazoa" id="CJA36364.1"/>
    </source>
</evidence>
<dbReference type="EnsemblMetazoa" id="CJA36364.1">
    <property type="protein sequence ID" value="CJA36364.1"/>
    <property type="gene ID" value="WBGene00212211"/>
</dbReference>
<evidence type="ECO:0008006" key="3">
    <source>
        <dbReference type="Google" id="ProtNLM"/>
    </source>
</evidence>
<dbReference type="Gene3D" id="3.30.420.10">
    <property type="entry name" value="Ribonuclease H-like superfamily/Ribonuclease H"/>
    <property type="match status" value="1"/>
</dbReference>
<protein>
    <recommendedName>
        <fullName evidence="3">Tc1-like transposase DDE domain-containing protein</fullName>
    </recommendedName>
</protein>
<accession>A0A8R1IK75</accession>
<dbReference type="AlphaFoldDB" id="A0A8R1IK75"/>